<organism evidence="1 2">
    <name type="scientific">Pseudomonas agarici</name>
    <dbReference type="NCBI Taxonomy" id="46677"/>
    <lineage>
        <taxon>Bacteria</taxon>
        <taxon>Pseudomonadati</taxon>
        <taxon>Pseudomonadota</taxon>
        <taxon>Gammaproteobacteria</taxon>
        <taxon>Pseudomonadales</taxon>
        <taxon>Pseudomonadaceae</taxon>
        <taxon>Pseudomonas</taxon>
    </lineage>
</organism>
<dbReference type="AlphaFoldDB" id="A0A0X1T7M2"/>
<proteinExistence type="predicted"/>
<protein>
    <submittedName>
        <fullName evidence="1">Uncharacterized protein</fullName>
    </submittedName>
</protein>
<accession>A0A0X1T7M2</accession>
<evidence type="ECO:0000313" key="2">
    <source>
        <dbReference type="Proteomes" id="UP000063229"/>
    </source>
</evidence>
<name>A0A0X1T7M2_PSEAA</name>
<keyword evidence="2" id="KW-1185">Reference proteome</keyword>
<reference evidence="1 2" key="1">
    <citation type="submission" date="2016-01" db="EMBL/GenBank/DDBJ databases">
        <authorList>
            <person name="McClelland M."/>
            <person name="Jain A."/>
            <person name="Saraogi P."/>
            <person name="Mendelson R."/>
            <person name="Westerman R."/>
            <person name="SanMiguel P."/>
            <person name="Csonka L."/>
        </authorList>
    </citation>
    <scope>NUCLEOTIDE SEQUENCE [LARGE SCALE GENOMIC DNA]</scope>
    <source>
        <strain evidence="1 2">NCPPB 2472</strain>
    </source>
</reference>
<dbReference type="EMBL" id="CP014135">
    <property type="protein sequence ID" value="AMB88118.1"/>
    <property type="molecule type" value="Genomic_DNA"/>
</dbReference>
<evidence type="ECO:0000313" key="1">
    <source>
        <dbReference type="EMBL" id="AMB88118.1"/>
    </source>
</evidence>
<sequence length="59" mass="6718">MTHLLVEKITSFLQVTIRGIVAQALRSGHLEALLSLFSRLLYNDQKTVSFCDQLEKIDI</sequence>
<gene>
    <name evidence="1" type="ORF">AWM79_23720</name>
</gene>
<dbReference type="KEGG" id="pagb:AWM79_23720"/>
<dbReference type="Proteomes" id="UP000063229">
    <property type="component" value="Chromosome"/>
</dbReference>